<dbReference type="GO" id="GO:0006412">
    <property type="term" value="P:translation"/>
    <property type="evidence" value="ECO:0007669"/>
    <property type="project" value="UniProtKB-UniRule"/>
</dbReference>
<gene>
    <name evidence="5" type="primary">rplJ</name>
    <name evidence="7" type="ORF">UV73_C0008G0058</name>
</gene>
<dbReference type="GO" id="GO:0070180">
    <property type="term" value="F:large ribosomal subunit rRNA binding"/>
    <property type="evidence" value="ECO:0007669"/>
    <property type="project" value="UniProtKB-UniRule"/>
</dbReference>
<dbReference type="InterPro" id="IPR001790">
    <property type="entry name" value="Ribosomal_uL10"/>
</dbReference>
<dbReference type="GO" id="GO:0005840">
    <property type="term" value="C:ribosome"/>
    <property type="evidence" value="ECO:0007669"/>
    <property type="project" value="UniProtKB-KW"/>
</dbReference>
<feature type="coiled-coil region" evidence="6">
    <location>
        <begin position="32"/>
        <end position="59"/>
    </location>
</feature>
<dbReference type="Gene3D" id="6.10.250.290">
    <property type="match status" value="1"/>
</dbReference>
<evidence type="ECO:0000256" key="3">
    <source>
        <dbReference type="ARBA" id="ARBA00023274"/>
    </source>
</evidence>
<evidence type="ECO:0000256" key="6">
    <source>
        <dbReference type="SAM" id="Coils"/>
    </source>
</evidence>
<dbReference type="AlphaFoldDB" id="A0A0G1GF98"/>
<comment type="similarity">
    <text evidence="1 5">Belongs to the universal ribosomal protein uL10 family.</text>
</comment>
<reference evidence="7 8" key="1">
    <citation type="journal article" date="2015" name="Nature">
        <title>rRNA introns, odd ribosomes, and small enigmatic genomes across a large radiation of phyla.</title>
        <authorList>
            <person name="Brown C.T."/>
            <person name="Hug L.A."/>
            <person name="Thomas B.C."/>
            <person name="Sharon I."/>
            <person name="Castelle C.J."/>
            <person name="Singh A."/>
            <person name="Wilkins M.J."/>
            <person name="Williams K.H."/>
            <person name="Banfield J.F."/>
        </authorList>
    </citation>
    <scope>NUCLEOTIDE SEQUENCE [LARGE SCALE GENOMIC DNA]</scope>
</reference>
<keyword evidence="3 5" id="KW-0687">Ribonucleoprotein</keyword>
<comment type="subunit">
    <text evidence="5">Part of the ribosomal stalk of the 50S ribosomal subunit. The N-terminus interacts with L11 and the large rRNA to form the base of the stalk. The C-terminus forms an elongated spine to which L12 dimers bind in a sequential fashion forming a multimeric L10(L12)X complex.</text>
</comment>
<evidence type="ECO:0000256" key="1">
    <source>
        <dbReference type="ARBA" id="ARBA00008889"/>
    </source>
</evidence>
<evidence type="ECO:0000256" key="2">
    <source>
        <dbReference type="ARBA" id="ARBA00022980"/>
    </source>
</evidence>
<dbReference type="Proteomes" id="UP000034894">
    <property type="component" value="Unassembled WGS sequence"/>
</dbReference>
<dbReference type="NCBIfam" id="NF000955">
    <property type="entry name" value="PRK00099.1-1"/>
    <property type="match status" value="1"/>
</dbReference>
<keyword evidence="6" id="KW-0175">Coiled coil</keyword>
<comment type="function">
    <text evidence="5">Forms part of the ribosomal stalk, playing a central role in the interaction of the ribosome with GTP-bound translation factors.</text>
</comment>
<dbReference type="CDD" id="cd05797">
    <property type="entry name" value="Ribosomal_L10"/>
    <property type="match status" value="1"/>
</dbReference>
<accession>A0A0G1GF98</accession>
<evidence type="ECO:0000313" key="8">
    <source>
        <dbReference type="Proteomes" id="UP000034894"/>
    </source>
</evidence>
<dbReference type="InterPro" id="IPR047865">
    <property type="entry name" value="Ribosomal_uL10_bac_type"/>
</dbReference>
<dbReference type="InterPro" id="IPR043141">
    <property type="entry name" value="Ribosomal_uL10-like_sf"/>
</dbReference>
<dbReference type="InterPro" id="IPR022973">
    <property type="entry name" value="Ribosomal_uL10_bac"/>
</dbReference>
<dbReference type="HAMAP" id="MF_00362">
    <property type="entry name" value="Ribosomal_uL10"/>
    <property type="match status" value="1"/>
</dbReference>
<evidence type="ECO:0000256" key="4">
    <source>
        <dbReference type="ARBA" id="ARBA00035202"/>
    </source>
</evidence>
<protein>
    <recommendedName>
        <fullName evidence="4 5">Large ribosomal subunit protein uL10</fullName>
    </recommendedName>
</protein>
<name>A0A0G1GF98_9BACT</name>
<dbReference type="EMBL" id="LCFP01000008">
    <property type="protein sequence ID" value="KKS97538.1"/>
    <property type="molecule type" value="Genomic_DNA"/>
</dbReference>
<keyword evidence="5" id="KW-0699">rRNA-binding</keyword>
<sequence>MKTKPNQKKQDTVKDLSDKFARAKAFFLTDYKGLTHKELEDLRRKLKKVEADYVVVKNTLLKKGMEEKDKTLEPLYEHLKQSTAMLFAFGDEIEAVKILADFAKNATMPKVKAGFFSGSIASEADFKKLASLPSRNILLTTLLNRLNSPIQGFHYALSWNLQQFVTVLENVKNKKAN</sequence>
<dbReference type="GO" id="GO:1990904">
    <property type="term" value="C:ribonucleoprotein complex"/>
    <property type="evidence" value="ECO:0007669"/>
    <property type="project" value="UniProtKB-KW"/>
</dbReference>
<keyword evidence="5" id="KW-0694">RNA-binding</keyword>
<evidence type="ECO:0000256" key="5">
    <source>
        <dbReference type="HAMAP-Rule" id="MF_00362"/>
    </source>
</evidence>
<proteinExistence type="inferred from homology"/>
<organism evidence="7 8">
    <name type="scientific">Candidatus Gottesmanbacteria bacterium GW2011_GWA2_43_14</name>
    <dbReference type="NCBI Taxonomy" id="1618443"/>
    <lineage>
        <taxon>Bacteria</taxon>
        <taxon>Candidatus Gottesmaniibacteriota</taxon>
    </lineage>
</organism>
<dbReference type="STRING" id="1618443.UV73_C0008G0058"/>
<dbReference type="PANTHER" id="PTHR11560">
    <property type="entry name" value="39S RIBOSOMAL PROTEIN L10, MITOCHONDRIAL"/>
    <property type="match status" value="1"/>
</dbReference>
<comment type="caution">
    <text evidence="7">The sequence shown here is derived from an EMBL/GenBank/DDBJ whole genome shotgun (WGS) entry which is preliminary data.</text>
</comment>
<evidence type="ECO:0000313" key="7">
    <source>
        <dbReference type="EMBL" id="KKS97538.1"/>
    </source>
</evidence>
<dbReference type="SUPFAM" id="SSF160369">
    <property type="entry name" value="Ribosomal protein L10-like"/>
    <property type="match status" value="1"/>
</dbReference>
<dbReference type="Gene3D" id="3.30.70.1730">
    <property type="match status" value="1"/>
</dbReference>
<keyword evidence="2 5" id="KW-0689">Ribosomal protein</keyword>
<dbReference type="Pfam" id="PF00466">
    <property type="entry name" value="Ribosomal_L10"/>
    <property type="match status" value="1"/>
</dbReference>